<name>A0A0W1JD23_DESHA</name>
<proteinExistence type="predicted"/>
<organism evidence="1 2">
    <name type="scientific">Desulfitobacterium hafniense</name>
    <name type="common">Desulfitobacterium frappieri</name>
    <dbReference type="NCBI Taxonomy" id="49338"/>
    <lineage>
        <taxon>Bacteria</taxon>
        <taxon>Bacillati</taxon>
        <taxon>Bacillota</taxon>
        <taxon>Clostridia</taxon>
        <taxon>Eubacteriales</taxon>
        <taxon>Desulfitobacteriaceae</taxon>
        <taxon>Desulfitobacterium</taxon>
    </lineage>
</organism>
<gene>
    <name evidence="1" type="ORF">AT727_12140</name>
</gene>
<dbReference type="OrthoDB" id="389074at2"/>
<dbReference type="AlphaFoldDB" id="A0A0W1JD23"/>
<evidence type="ECO:0000313" key="1">
    <source>
        <dbReference type="EMBL" id="KTE89577.1"/>
    </source>
</evidence>
<accession>A0A0W1JD23</accession>
<comment type="caution">
    <text evidence="1">The sequence shown here is derived from an EMBL/GenBank/DDBJ whole genome shotgun (WGS) entry which is preliminary data.</text>
</comment>
<protein>
    <submittedName>
        <fullName evidence="1">Uncharacterized protein</fullName>
    </submittedName>
</protein>
<evidence type="ECO:0000313" key="2">
    <source>
        <dbReference type="Proteomes" id="UP000054623"/>
    </source>
</evidence>
<dbReference type="EMBL" id="LOCK01000072">
    <property type="protein sequence ID" value="KTE89577.1"/>
    <property type="molecule type" value="Genomic_DNA"/>
</dbReference>
<dbReference type="Proteomes" id="UP000054623">
    <property type="component" value="Unassembled WGS sequence"/>
</dbReference>
<reference evidence="1 2" key="1">
    <citation type="submission" date="2015-12" db="EMBL/GenBank/DDBJ databases">
        <title>Draft Genome Sequence of Desulfitobacterium hafniense Strain DH, a Sulfate-reducing Bacterium Isolated from Paddy Soils.</title>
        <authorList>
            <person name="Bao P."/>
            <person name="Zhang X."/>
            <person name="Li G."/>
        </authorList>
    </citation>
    <scope>NUCLEOTIDE SEQUENCE [LARGE SCALE GENOMIC DNA]</scope>
    <source>
        <strain evidence="1 2">DH</strain>
    </source>
</reference>
<sequence>MKWGREFKWCIDAPFEGMRKCCSVKGKSPLFLQYTIGKLGEGRQICLFLCDALNVNALLEDYNKEPLIVV</sequence>